<evidence type="ECO:0000313" key="4">
    <source>
        <dbReference type="Proteomes" id="UP000006222"/>
    </source>
</evidence>
<reference evidence="3 4" key="1">
    <citation type="journal article" date="2013" name="Mar. Genomics">
        <title>Expression of sulfatases in Rhodopirellula baltica and the diversity of sulfatases in the genus Rhodopirellula.</title>
        <authorList>
            <person name="Wegner C.E."/>
            <person name="Richter-Heitmann T."/>
            <person name="Klindworth A."/>
            <person name="Klockow C."/>
            <person name="Richter M."/>
            <person name="Achstetter T."/>
            <person name="Glockner F.O."/>
            <person name="Harder J."/>
        </authorList>
    </citation>
    <scope>NUCLEOTIDE SEQUENCE [LARGE SCALE GENOMIC DNA]</scope>
    <source>
        <strain evidence="3 4">WH47</strain>
    </source>
</reference>
<accession>F2AQC6</accession>
<dbReference type="PATRIC" id="fig|991778.3.peg.2011"/>
<name>F2AQC6_RHOBT</name>
<comment type="caution">
    <text evidence="3">The sequence shown here is derived from an EMBL/GenBank/DDBJ whole genome shotgun (WGS) entry which is preliminary data.</text>
</comment>
<dbReference type="SUPFAM" id="SSF69318">
    <property type="entry name" value="Integrin alpha N-terminal domain"/>
    <property type="match status" value="1"/>
</dbReference>
<proteinExistence type="predicted"/>
<organism evidence="3 4">
    <name type="scientific">Rhodopirellula baltica WH47</name>
    <dbReference type="NCBI Taxonomy" id="991778"/>
    <lineage>
        <taxon>Bacteria</taxon>
        <taxon>Pseudomonadati</taxon>
        <taxon>Planctomycetota</taxon>
        <taxon>Planctomycetia</taxon>
        <taxon>Pirellulales</taxon>
        <taxon>Pirellulaceae</taxon>
        <taxon>Rhodopirellula</taxon>
    </lineage>
</organism>
<feature type="domain" description="ASPIC/UnbV" evidence="2">
    <location>
        <begin position="951"/>
        <end position="1011"/>
    </location>
</feature>
<dbReference type="InterPro" id="IPR013517">
    <property type="entry name" value="FG-GAP"/>
</dbReference>
<dbReference type="InterPro" id="IPR011519">
    <property type="entry name" value="UnbV_ASPIC"/>
</dbReference>
<dbReference type="AlphaFoldDB" id="F2AQC6"/>
<dbReference type="InterPro" id="IPR028994">
    <property type="entry name" value="Integrin_alpha_N"/>
</dbReference>
<dbReference type="SUPFAM" id="SSF48452">
    <property type="entry name" value="TPR-like"/>
    <property type="match status" value="1"/>
</dbReference>
<dbReference type="PANTHER" id="PTHR16026:SF0">
    <property type="entry name" value="CARTILAGE ACIDIC PROTEIN 1"/>
    <property type="match status" value="1"/>
</dbReference>
<keyword evidence="1" id="KW-0732">Signal</keyword>
<dbReference type="Pfam" id="PF13517">
    <property type="entry name" value="FG-GAP_3"/>
    <property type="match status" value="1"/>
</dbReference>
<sequence length="1037" mass="114347">MLVASAFKFKNDSEFDAIRVVLRVFLCAAGLCVLFGCKPTNSTSNPATTNIVDGQDRSVTDSSGEIAAEAFAPDQILNFGRTQGWEAAEQVASRALILSPQDVGILVVSAEVKQRLGKTDEMAMLLVDATRADHFENETLVLQAVAGLLANGQLFEAIELLEDVIGKHPERSETRRWLFDCLVNSEQINQALPHGRQLIRERHFDSVLLFSMGQNEQRDREVESLTILSRRNPSDARLAIGMARLALDRGDFAESGELLQQILQQHPTFSPAWCLEAERLFLAGEHPKLLSWLGDVPPNVKRDAWQFWATSGNLALKYDQPSVAAHAYWESIQRNNGVGKIHAKLARSLQLIADQHDWITPELLDGLTLRAELLERLVQVKDRFYRSDMKSPEIATSIAELLAQLGRNWEAEAWLANAIRESNGQAKAAVELRSKIVAKLRSDLPWQLEIDSFATLDSHVHASLTAPSIESLAGEIEPTSTSPQELAGAEANGDATDYRLIDESESRGLAALPNDPIQLPNGVIPIHSQLGSGGASLDYDLDGWPDIFLAGSSNGIDQEASRLSTSELCRNEAGQLHSVRREANLFNRGFPQGTVTGDLNADGFVDLVQLNYGKDQVFLNNGDGTFSDASNWFDRNEMAWSTSGAIADLDADGIADMIVLRYCEPNSPIRERCRRSDGSIDYCVPTHYNADIDQFYRGRPSGGFEIATERWDTVPTNPGRGLGLIVGQLDDTPSIDVFVANDMTSNHFWSRSMLDDSKFAESGTLCGLALDWRSRPQASMGIAAADFDGDHDLDFYVTNFEKEHNTLYLQQNPGIWSDQTQSAGLYKPSFESLGFGTIAIDLDNDMSEEVMICNGHVHHDSPSGYTQHPQLWSRSNHGFQFVPRAKLSDYFQKKHVGRAVWKMDIDRDNKTDLVSTHQGDRPTLLCNRTPKASANHSLKIRLVGTVSARDAIGSVVSITHGTHSSTQWLLSGDGYMASCDKVLTFGLGTANEDARIDVSITWPDGTTQSTQTRPDVELLVVQNQPTAFVLDADSHLD</sequence>
<evidence type="ECO:0000259" key="2">
    <source>
        <dbReference type="Pfam" id="PF07593"/>
    </source>
</evidence>
<dbReference type="InterPro" id="IPR027039">
    <property type="entry name" value="Crtac1"/>
</dbReference>
<dbReference type="Proteomes" id="UP000006222">
    <property type="component" value="Unassembled WGS sequence"/>
</dbReference>
<dbReference type="Gene3D" id="1.25.40.10">
    <property type="entry name" value="Tetratricopeptide repeat domain"/>
    <property type="match status" value="1"/>
</dbReference>
<evidence type="ECO:0000313" key="3">
    <source>
        <dbReference type="EMBL" id="EGF28136.1"/>
    </source>
</evidence>
<gene>
    <name evidence="3" type="ORF">RBWH47_02221</name>
</gene>
<dbReference type="InterPro" id="IPR011990">
    <property type="entry name" value="TPR-like_helical_dom_sf"/>
</dbReference>
<dbReference type="PANTHER" id="PTHR16026">
    <property type="entry name" value="CARTILAGE ACIDIC PROTEIN 1"/>
    <property type="match status" value="1"/>
</dbReference>
<protein>
    <submittedName>
        <fullName evidence="3">Protein containing ASPIC/UnbV domain</fullName>
    </submittedName>
</protein>
<dbReference type="EMBL" id="AFAR01000112">
    <property type="protein sequence ID" value="EGF28136.1"/>
    <property type="molecule type" value="Genomic_DNA"/>
</dbReference>
<evidence type="ECO:0000256" key="1">
    <source>
        <dbReference type="ARBA" id="ARBA00022729"/>
    </source>
</evidence>
<dbReference type="Gene3D" id="2.130.10.130">
    <property type="entry name" value="Integrin alpha, N-terminal"/>
    <property type="match status" value="2"/>
</dbReference>
<dbReference type="Pfam" id="PF07593">
    <property type="entry name" value="UnbV_ASPIC"/>
    <property type="match status" value="1"/>
</dbReference>